<dbReference type="Gene3D" id="3.40.50.150">
    <property type="entry name" value="Vaccinia Virus protein VP39"/>
    <property type="match status" value="1"/>
</dbReference>
<dbReference type="InterPro" id="IPR050320">
    <property type="entry name" value="N5-glutamine_MTase"/>
</dbReference>
<dbReference type="InterPro" id="IPR040758">
    <property type="entry name" value="PrmC_N"/>
</dbReference>
<keyword evidence="1 5" id="KW-0489">Methyltransferase</keyword>
<feature type="domain" description="Methyltransferase small" evidence="6">
    <location>
        <begin position="95"/>
        <end position="191"/>
    </location>
</feature>
<feature type="binding site" evidence="5">
    <location>
        <begin position="182"/>
        <end position="185"/>
    </location>
    <ligand>
        <name>substrate</name>
    </ligand>
</feature>
<proteinExistence type="inferred from homology"/>
<keyword evidence="2 5" id="KW-0808">Transferase</keyword>
<comment type="catalytic activity">
    <reaction evidence="4 5">
        <text>L-glutaminyl-[peptide chain release factor] + S-adenosyl-L-methionine = N(5)-methyl-L-glutaminyl-[peptide chain release factor] + S-adenosyl-L-homocysteine + H(+)</text>
        <dbReference type="Rhea" id="RHEA:42896"/>
        <dbReference type="Rhea" id="RHEA-COMP:10271"/>
        <dbReference type="Rhea" id="RHEA-COMP:10272"/>
        <dbReference type="ChEBI" id="CHEBI:15378"/>
        <dbReference type="ChEBI" id="CHEBI:30011"/>
        <dbReference type="ChEBI" id="CHEBI:57856"/>
        <dbReference type="ChEBI" id="CHEBI:59789"/>
        <dbReference type="ChEBI" id="CHEBI:61891"/>
        <dbReference type="EC" id="2.1.1.297"/>
    </reaction>
</comment>
<dbReference type="CDD" id="cd02440">
    <property type="entry name" value="AdoMet_MTases"/>
    <property type="match status" value="1"/>
</dbReference>
<organism evidence="8 9">
    <name type="scientific">Buchnera aphidicola</name>
    <name type="common">Melanaphis sacchari</name>
    <dbReference type="NCBI Taxonomy" id="2173854"/>
    <lineage>
        <taxon>Bacteria</taxon>
        <taxon>Pseudomonadati</taxon>
        <taxon>Pseudomonadota</taxon>
        <taxon>Gammaproteobacteria</taxon>
        <taxon>Enterobacterales</taxon>
        <taxon>Erwiniaceae</taxon>
        <taxon>Buchnera</taxon>
    </lineage>
</organism>
<sequence>MNINKWLKKTVKILSHLDNPRYEAKLLLSYVVNRTYSSIILLEDIKLNLSEYHKLKSFIYRRSMGEPIAYITGKKEFWSLSFRVSYDTLIPRPDTEILIEKVLSKIDMDKKSILDLGTGCGAIALSLASICSNWKIFGVDKSHEAIKIAKINALELNIKNVTFFYSDWFSNIEKKFHVIISNPPYISMKEIKSLEKDIFFEPFFALFSKKNGLSDIAYIIKKSKKYLFYGGWLFIEHSWQQRLNVQNFLKSENFSNIESYKDYAGNYRVTIGRKKK</sequence>
<dbReference type="AlphaFoldDB" id="A0A2U8DGJ9"/>
<feature type="binding site" evidence="5">
    <location>
        <begin position="117"/>
        <end position="121"/>
    </location>
    <ligand>
        <name>S-adenosyl-L-methionine</name>
        <dbReference type="ChEBI" id="CHEBI:59789"/>
    </ligand>
</feature>
<dbReference type="EC" id="2.1.1.297" evidence="5"/>
<feature type="binding site" evidence="5">
    <location>
        <position position="168"/>
    </location>
    <ligand>
        <name>S-adenosyl-L-methionine</name>
        <dbReference type="ChEBI" id="CHEBI:59789"/>
    </ligand>
</feature>
<dbReference type="FunFam" id="3.40.50.150:FF:000053">
    <property type="entry name" value="Release factor glutamine methyltransferase"/>
    <property type="match status" value="1"/>
</dbReference>
<feature type="binding site" evidence="5">
    <location>
        <position position="182"/>
    </location>
    <ligand>
        <name>S-adenosyl-L-methionine</name>
        <dbReference type="ChEBI" id="CHEBI:59789"/>
    </ligand>
</feature>
<dbReference type="EMBL" id="CP029161">
    <property type="protein sequence ID" value="AWH90595.1"/>
    <property type="molecule type" value="Genomic_DNA"/>
</dbReference>
<comment type="similarity">
    <text evidence="5">Belongs to the protein N5-glutamine methyltransferase family. PrmC subfamily.</text>
</comment>
<evidence type="ECO:0000256" key="4">
    <source>
        <dbReference type="ARBA" id="ARBA00048391"/>
    </source>
</evidence>
<name>A0A2U8DGJ9_9GAMM</name>
<evidence type="ECO:0000256" key="2">
    <source>
        <dbReference type="ARBA" id="ARBA00022679"/>
    </source>
</evidence>
<keyword evidence="3 5" id="KW-0949">S-adenosyl-L-methionine</keyword>
<dbReference type="SUPFAM" id="SSF53335">
    <property type="entry name" value="S-adenosyl-L-methionine-dependent methyltransferases"/>
    <property type="match status" value="1"/>
</dbReference>
<evidence type="ECO:0000256" key="5">
    <source>
        <dbReference type="HAMAP-Rule" id="MF_02126"/>
    </source>
</evidence>
<dbReference type="GO" id="GO:0032259">
    <property type="term" value="P:methylation"/>
    <property type="evidence" value="ECO:0007669"/>
    <property type="project" value="UniProtKB-KW"/>
</dbReference>
<dbReference type="Gene3D" id="1.10.8.10">
    <property type="entry name" value="DNA helicase RuvA subunit, C-terminal domain"/>
    <property type="match status" value="1"/>
</dbReference>
<dbReference type="RefSeq" id="WP_158341370.1">
    <property type="nucleotide sequence ID" value="NZ_CP029161.1"/>
</dbReference>
<evidence type="ECO:0000259" key="6">
    <source>
        <dbReference type="Pfam" id="PF05175"/>
    </source>
</evidence>
<dbReference type="GO" id="GO:0003676">
    <property type="term" value="F:nucleic acid binding"/>
    <property type="evidence" value="ECO:0007669"/>
    <property type="project" value="InterPro"/>
</dbReference>
<evidence type="ECO:0000256" key="1">
    <source>
        <dbReference type="ARBA" id="ARBA00022603"/>
    </source>
</evidence>
<dbReference type="OrthoDB" id="9800643at2"/>
<evidence type="ECO:0000256" key="3">
    <source>
        <dbReference type="ARBA" id="ARBA00022691"/>
    </source>
</evidence>
<feature type="domain" description="Release factor glutamine methyltransferase N-terminal" evidence="7">
    <location>
        <begin position="6"/>
        <end position="73"/>
    </location>
</feature>
<dbReference type="Pfam" id="PF05175">
    <property type="entry name" value="MTS"/>
    <property type="match status" value="1"/>
</dbReference>
<dbReference type="NCBIfam" id="TIGR00536">
    <property type="entry name" value="hemK_fam"/>
    <property type="match status" value="1"/>
</dbReference>
<dbReference type="PROSITE" id="PS00092">
    <property type="entry name" value="N6_MTASE"/>
    <property type="match status" value="1"/>
</dbReference>
<evidence type="ECO:0000259" key="7">
    <source>
        <dbReference type="Pfam" id="PF17827"/>
    </source>
</evidence>
<dbReference type="InterPro" id="IPR004556">
    <property type="entry name" value="HemK-like"/>
</dbReference>
<protein>
    <recommendedName>
        <fullName evidence="5">Release factor glutamine methyltransferase</fullName>
        <shortName evidence="5">RF MTase</shortName>
        <ecNumber evidence="5">2.1.1.297</ecNumber>
    </recommendedName>
    <alternativeName>
        <fullName evidence="5">N5-glutamine methyltransferase PrmC</fullName>
    </alternativeName>
    <alternativeName>
        <fullName evidence="5">Protein-(glutamine-N5) MTase PrmC</fullName>
    </alternativeName>
    <alternativeName>
        <fullName evidence="5">Protein-glutamine N-methyltransferase PrmC</fullName>
    </alternativeName>
</protein>
<dbReference type="InterPro" id="IPR029063">
    <property type="entry name" value="SAM-dependent_MTases_sf"/>
</dbReference>
<comment type="function">
    <text evidence="5">Methylates the class 1 translation termination release factors RF1/PrfA and RF2/PrfB on the glutamine residue of the universally conserved GGQ motif.</text>
</comment>
<accession>A0A2U8DGJ9</accession>
<dbReference type="Pfam" id="PF17827">
    <property type="entry name" value="PrmC_N"/>
    <property type="match status" value="1"/>
</dbReference>
<dbReference type="GO" id="GO:0102559">
    <property type="term" value="F:peptide chain release factor N(5)-glutamine methyltransferase activity"/>
    <property type="evidence" value="ECO:0007669"/>
    <property type="project" value="UniProtKB-EC"/>
</dbReference>
<evidence type="ECO:0000313" key="8">
    <source>
        <dbReference type="EMBL" id="AWH90595.1"/>
    </source>
</evidence>
<dbReference type="InterPro" id="IPR007848">
    <property type="entry name" value="Small_mtfrase_dom"/>
</dbReference>
<reference evidence="8 9" key="1">
    <citation type="submission" date="2018-04" db="EMBL/GenBank/DDBJ databases">
        <title>Genome sequence of Buchnera aphidicola from Melaphis sacchari.</title>
        <authorList>
            <person name="Geib S.M."/>
            <person name="Palmer N.A."/>
            <person name="Sattler S.E."/>
            <person name="Sarath G."/>
        </authorList>
    </citation>
    <scope>NUCLEOTIDE SEQUENCE [LARGE SCALE GENOMIC DNA]</scope>
    <source>
        <strain evidence="8 9">LSU</strain>
    </source>
</reference>
<dbReference type="HAMAP" id="MF_02126">
    <property type="entry name" value="RF_methyltr_PrmC"/>
    <property type="match status" value="1"/>
</dbReference>
<dbReference type="PANTHER" id="PTHR18895">
    <property type="entry name" value="HEMK METHYLTRANSFERASE"/>
    <property type="match status" value="1"/>
</dbReference>
<dbReference type="InterPro" id="IPR019874">
    <property type="entry name" value="RF_methyltr_PrmC"/>
</dbReference>
<dbReference type="PANTHER" id="PTHR18895:SF74">
    <property type="entry name" value="MTRF1L RELEASE FACTOR GLUTAMINE METHYLTRANSFERASE"/>
    <property type="match status" value="1"/>
</dbReference>
<dbReference type="Proteomes" id="UP000244884">
    <property type="component" value="Chromosome"/>
</dbReference>
<dbReference type="NCBIfam" id="TIGR03534">
    <property type="entry name" value="RF_mod_PrmC"/>
    <property type="match status" value="1"/>
</dbReference>
<evidence type="ECO:0000313" key="9">
    <source>
        <dbReference type="Proteomes" id="UP000244884"/>
    </source>
</evidence>
<dbReference type="InterPro" id="IPR002052">
    <property type="entry name" value="DNA_methylase_N6_adenine_CS"/>
</dbReference>
<feature type="binding site" evidence="5">
    <location>
        <position position="140"/>
    </location>
    <ligand>
        <name>S-adenosyl-L-methionine</name>
        <dbReference type="ChEBI" id="CHEBI:59789"/>
    </ligand>
</feature>
<gene>
    <name evidence="5 8" type="primary">prmC</name>
    <name evidence="8" type="ORF">DD681_02175</name>
</gene>